<feature type="compositionally biased region" description="Basic and acidic residues" evidence="1">
    <location>
        <begin position="196"/>
        <end position="213"/>
    </location>
</feature>
<keyword evidence="4" id="KW-1185">Reference proteome</keyword>
<dbReference type="InterPro" id="IPR036020">
    <property type="entry name" value="WW_dom_sf"/>
</dbReference>
<reference evidence="3 4" key="1">
    <citation type="submission" date="2019-01" db="EMBL/GenBank/DDBJ databases">
        <title>Draft genome sequences of three monokaryotic isolates of the white-rot basidiomycete fungus Dichomitus squalens.</title>
        <authorList>
            <consortium name="DOE Joint Genome Institute"/>
            <person name="Lopez S.C."/>
            <person name="Andreopoulos B."/>
            <person name="Pangilinan J."/>
            <person name="Lipzen A."/>
            <person name="Riley R."/>
            <person name="Ahrendt S."/>
            <person name="Ng V."/>
            <person name="Barry K."/>
            <person name="Daum C."/>
            <person name="Grigoriev I.V."/>
            <person name="Hilden K.S."/>
            <person name="Makela M.R."/>
            <person name="de Vries R.P."/>
        </authorList>
    </citation>
    <scope>NUCLEOTIDE SEQUENCE [LARGE SCALE GENOMIC DNA]</scope>
    <source>
        <strain evidence="3 4">CBS 464.89</strain>
    </source>
</reference>
<evidence type="ECO:0000256" key="1">
    <source>
        <dbReference type="SAM" id="MobiDB-lite"/>
    </source>
</evidence>
<accession>A0A4Q9Q7F7</accession>
<dbReference type="EMBL" id="ML145089">
    <property type="protein sequence ID" value="TBU63457.1"/>
    <property type="molecule type" value="Genomic_DNA"/>
</dbReference>
<evidence type="ECO:0000313" key="4">
    <source>
        <dbReference type="Proteomes" id="UP000292082"/>
    </source>
</evidence>
<feature type="compositionally biased region" description="Basic and acidic residues" evidence="1">
    <location>
        <begin position="296"/>
        <end position="314"/>
    </location>
</feature>
<proteinExistence type="predicted"/>
<name>A0A4Q9Q7F7_9APHY</name>
<feature type="compositionally biased region" description="Low complexity" evidence="1">
    <location>
        <begin position="242"/>
        <end position="252"/>
    </location>
</feature>
<dbReference type="PROSITE" id="PS50020">
    <property type="entry name" value="WW_DOMAIN_2"/>
    <property type="match status" value="1"/>
</dbReference>
<evidence type="ECO:0000313" key="3">
    <source>
        <dbReference type="EMBL" id="TBU63457.1"/>
    </source>
</evidence>
<organism evidence="3 4">
    <name type="scientific">Dichomitus squalens</name>
    <dbReference type="NCBI Taxonomy" id="114155"/>
    <lineage>
        <taxon>Eukaryota</taxon>
        <taxon>Fungi</taxon>
        <taxon>Dikarya</taxon>
        <taxon>Basidiomycota</taxon>
        <taxon>Agaricomycotina</taxon>
        <taxon>Agaricomycetes</taxon>
        <taxon>Polyporales</taxon>
        <taxon>Polyporaceae</taxon>
        <taxon>Dichomitus</taxon>
    </lineage>
</organism>
<feature type="domain" description="WW" evidence="2">
    <location>
        <begin position="34"/>
        <end position="70"/>
    </location>
</feature>
<dbReference type="SMART" id="SM00456">
    <property type="entry name" value="WW"/>
    <property type="match status" value="1"/>
</dbReference>
<dbReference type="AlphaFoldDB" id="A0A4Q9Q7F7"/>
<dbReference type="Proteomes" id="UP000292082">
    <property type="component" value="Unassembled WGS sequence"/>
</dbReference>
<feature type="region of interest" description="Disordered" evidence="1">
    <location>
        <begin position="195"/>
        <end position="314"/>
    </location>
</feature>
<evidence type="ECO:0000259" key="2">
    <source>
        <dbReference type="PROSITE" id="PS50020"/>
    </source>
</evidence>
<dbReference type="SUPFAM" id="SSF51045">
    <property type="entry name" value="WW domain"/>
    <property type="match status" value="1"/>
</dbReference>
<sequence>MNARLAGWSPNRPEKTILDDRLSHTFRSMASLTSALPPGWVKAYSEAAAAHYYVNHNVDPPHSTWEPPTPVFDQSTPSLSPTPVPEVIPATMPTPQPLQPPTKFTALELQQITAVAIEKNPYLASHGRKKEQWAEAAKELHRQGLCLNSTTGTIRNKVEALIKHHRNPNPRSEISRTLAAHPCIEALMPAQLDKLSGNKEKAARINQDRRDDARTEEEEKSAQGAYIRSQALKNMLGEPNDTESASSGSDSDTFTDDADKENHGRKRRKTKDPADAIHQFKRRRRSKTAATPLLEAIKEAQEEDRREREADRRERAKRDKLLVELFRESCEAQRMAQKEMITLLADSLKENR</sequence>
<dbReference type="CDD" id="cd00201">
    <property type="entry name" value="WW"/>
    <property type="match status" value="1"/>
</dbReference>
<dbReference type="Gene3D" id="2.20.70.10">
    <property type="match status" value="1"/>
</dbReference>
<protein>
    <recommendedName>
        <fullName evidence="2">WW domain-containing protein</fullName>
    </recommendedName>
</protein>
<gene>
    <name evidence="3" type="ORF">BD310DRAFT_916402</name>
</gene>
<dbReference type="InterPro" id="IPR001202">
    <property type="entry name" value="WW_dom"/>
</dbReference>